<evidence type="ECO:0000256" key="1">
    <source>
        <dbReference type="SAM" id="Phobius"/>
    </source>
</evidence>
<accession>A0A2N3I2G0</accession>
<comment type="caution">
    <text evidence="2">The sequence shown here is derived from an EMBL/GenBank/DDBJ whole genome shotgun (WGS) entry which is preliminary data.</text>
</comment>
<proteinExistence type="predicted"/>
<evidence type="ECO:0000313" key="3">
    <source>
        <dbReference type="Proteomes" id="UP000233535"/>
    </source>
</evidence>
<name>A0A2N3I2G0_9BACT</name>
<dbReference type="Proteomes" id="UP000233535">
    <property type="component" value="Unassembled WGS sequence"/>
</dbReference>
<keyword evidence="1" id="KW-0472">Membrane</keyword>
<organism evidence="2 3">
    <name type="scientific">Labilibaculum filiforme</name>
    <dbReference type="NCBI Taxonomy" id="1940526"/>
    <lineage>
        <taxon>Bacteria</taxon>
        <taxon>Pseudomonadati</taxon>
        <taxon>Bacteroidota</taxon>
        <taxon>Bacteroidia</taxon>
        <taxon>Marinilabiliales</taxon>
        <taxon>Marinifilaceae</taxon>
        <taxon>Labilibaculum</taxon>
    </lineage>
</organism>
<reference evidence="2 3" key="1">
    <citation type="journal article" date="2017" name="Front. Microbiol.">
        <title>Labilibaculum manganireducens gen. nov., sp. nov. and Labilibaculum filiforme sp. nov., Novel Bacteroidetes Isolated from Subsurface Sediments of the Baltic Sea.</title>
        <authorList>
            <person name="Vandieken V."/>
            <person name="Marshall I.P."/>
            <person name="Niemann H."/>
            <person name="Engelen B."/>
            <person name="Cypionka H."/>
        </authorList>
    </citation>
    <scope>NUCLEOTIDE SEQUENCE [LARGE SCALE GENOMIC DNA]</scope>
    <source>
        <strain evidence="2 3">59.16B</strain>
    </source>
</reference>
<keyword evidence="3" id="KW-1185">Reference proteome</keyword>
<dbReference type="OrthoDB" id="1121027at2"/>
<protein>
    <recommendedName>
        <fullName evidence="4">Dehalogenase</fullName>
    </recommendedName>
</protein>
<evidence type="ECO:0000313" key="2">
    <source>
        <dbReference type="EMBL" id="PKQ64498.1"/>
    </source>
</evidence>
<feature type="transmembrane region" description="Helical" evidence="1">
    <location>
        <begin position="41"/>
        <end position="63"/>
    </location>
</feature>
<dbReference type="AlphaFoldDB" id="A0A2N3I2G0"/>
<dbReference type="EMBL" id="MVDD01000003">
    <property type="protein sequence ID" value="PKQ64498.1"/>
    <property type="molecule type" value="Genomic_DNA"/>
</dbReference>
<feature type="transmembrane region" description="Helical" evidence="1">
    <location>
        <begin position="69"/>
        <end position="89"/>
    </location>
</feature>
<sequence length="103" mass="12312">MKLITWNWFWYVLVGFLMGGGAVMIWHILKNMKLKMVWFEWILLILCFFTFMLMSQTFIASFQEYEPRAAWLSLVFMGIPILLMAVVVYRSINKRYSKIKALS</sequence>
<keyword evidence="1" id="KW-0812">Transmembrane</keyword>
<feature type="transmembrane region" description="Helical" evidence="1">
    <location>
        <begin position="6"/>
        <end position="29"/>
    </location>
</feature>
<dbReference type="RefSeq" id="WP_101260645.1">
    <property type="nucleotide sequence ID" value="NZ_MVDD01000003.1"/>
</dbReference>
<keyword evidence="1" id="KW-1133">Transmembrane helix</keyword>
<gene>
    <name evidence="2" type="ORF">BZG02_06740</name>
</gene>
<evidence type="ECO:0008006" key="4">
    <source>
        <dbReference type="Google" id="ProtNLM"/>
    </source>
</evidence>